<evidence type="ECO:0000256" key="1">
    <source>
        <dbReference type="SAM" id="MobiDB-lite"/>
    </source>
</evidence>
<feature type="region of interest" description="Disordered" evidence="1">
    <location>
        <begin position="116"/>
        <end position="144"/>
    </location>
</feature>
<keyword evidence="4" id="KW-1185">Reference proteome</keyword>
<keyword evidence="2" id="KW-0732">Signal</keyword>
<accession>A0A9P5E4V9</accession>
<dbReference type="Proteomes" id="UP000737391">
    <property type="component" value="Unassembled WGS sequence"/>
</dbReference>
<reference evidence="3" key="1">
    <citation type="submission" date="2020-01" db="EMBL/GenBank/DDBJ databases">
        <title>Identification and distribution of gene clusters putatively required for synthesis of sphingolipid metabolism inhibitors in phylogenetically diverse species of the filamentous fungus Fusarium.</title>
        <authorList>
            <person name="Kim H.-S."/>
            <person name="Busman M."/>
            <person name="Brown D.W."/>
            <person name="Divon H."/>
            <person name="Uhlig S."/>
            <person name="Proctor R.H."/>
        </authorList>
    </citation>
    <scope>NUCLEOTIDE SEQUENCE</scope>
    <source>
        <strain evidence="3">NRRL 31653</strain>
    </source>
</reference>
<evidence type="ECO:0000256" key="2">
    <source>
        <dbReference type="SAM" id="SignalP"/>
    </source>
</evidence>
<gene>
    <name evidence="3" type="ORF">FAGAP_8876</name>
</gene>
<feature type="chain" id="PRO_5040325671" evidence="2">
    <location>
        <begin position="20"/>
        <end position="144"/>
    </location>
</feature>
<proteinExistence type="predicted"/>
<name>A0A9P5E4V9_9HYPO</name>
<organism evidence="3 4">
    <name type="scientific">Fusarium agapanthi</name>
    <dbReference type="NCBI Taxonomy" id="1803897"/>
    <lineage>
        <taxon>Eukaryota</taxon>
        <taxon>Fungi</taxon>
        <taxon>Dikarya</taxon>
        <taxon>Ascomycota</taxon>
        <taxon>Pezizomycotina</taxon>
        <taxon>Sordariomycetes</taxon>
        <taxon>Hypocreomycetidae</taxon>
        <taxon>Hypocreales</taxon>
        <taxon>Nectriaceae</taxon>
        <taxon>Fusarium</taxon>
        <taxon>Fusarium fujikuroi species complex</taxon>
    </lineage>
</organism>
<feature type="signal peptide" evidence="2">
    <location>
        <begin position="1"/>
        <end position="19"/>
    </location>
</feature>
<evidence type="ECO:0000313" key="4">
    <source>
        <dbReference type="Proteomes" id="UP000737391"/>
    </source>
</evidence>
<sequence>MKFNLLVFAGMALAGPILPRVNNSDAGIEAAETDDRAIPKEWLETQKEWESSEWVKQQKEIFVPPPRGDLRSLFKYLITKDKQKLAKQTENLVLPSKPDLRALFKYEATKHAQEYLEREGVSDADGPRYADERNRSQMESDALN</sequence>
<protein>
    <submittedName>
        <fullName evidence="3">Uncharacterized protein</fullName>
    </submittedName>
</protein>
<dbReference type="AlphaFoldDB" id="A0A9P5E4V9"/>
<evidence type="ECO:0000313" key="3">
    <source>
        <dbReference type="EMBL" id="KAF4495050.1"/>
    </source>
</evidence>
<dbReference type="OrthoDB" id="10369360at2759"/>
<comment type="caution">
    <text evidence="3">The sequence shown here is derived from an EMBL/GenBank/DDBJ whole genome shotgun (WGS) entry which is preliminary data.</text>
</comment>
<dbReference type="EMBL" id="LUFC02000699">
    <property type="protein sequence ID" value="KAF4495050.1"/>
    <property type="molecule type" value="Genomic_DNA"/>
</dbReference>
<feature type="compositionally biased region" description="Basic and acidic residues" evidence="1">
    <location>
        <begin position="116"/>
        <end position="138"/>
    </location>
</feature>